<keyword evidence="2" id="KW-1185">Reference proteome</keyword>
<evidence type="ECO:0000313" key="2">
    <source>
        <dbReference type="Proteomes" id="UP001476950"/>
    </source>
</evidence>
<evidence type="ECO:0000313" key="1">
    <source>
        <dbReference type="EMBL" id="MEP1061605.1"/>
    </source>
</evidence>
<accession>A0ABV0KTF1</accession>
<organism evidence="1 2">
    <name type="scientific">Stenomitos frigidus AS-A4</name>
    <dbReference type="NCBI Taxonomy" id="2933935"/>
    <lineage>
        <taxon>Bacteria</taxon>
        <taxon>Bacillati</taxon>
        <taxon>Cyanobacteriota</taxon>
        <taxon>Cyanophyceae</taxon>
        <taxon>Leptolyngbyales</taxon>
        <taxon>Leptolyngbyaceae</taxon>
        <taxon>Stenomitos</taxon>
    </lineage>
</organism>
<comment type="caution">
    <text evidence="1">The sequence shown here is derived from an EMBL/GenBank/DDBJ whole genome shotgun (WGS) entry which is preliminary data.</text>
</comment>
<name>A0ABV0KTF1_9CYAN</name>
<dbReference type="EMBL" id="JAMPLM010000039">
    <property type="protein sequence ID" value="MEP1061605.1"/>
    <property type="molecule type" value="Genomic_DNA"/>
</dbReference>
<protein>
    <submittedName>
        <fullName evidence="1">Uncharacterized protein</fullName>
    </submittedName>
</protein>
<dbReference type="Proteomes" id="UP001476950">
    <property type="component" value="Unassembled WGS sequence"/>
</dbReference>
<reference evidence="1 2" key="1">
    <citation type="submission" date="2022-04" db="EMBL/GenBank/DDBJ databases">
        <title>Positive selection, recombination, and allopatry shape intraspecific diversity of widespread and dominant cyanobacteria.</title>
        <authorList>
            <person name="Wei J."/>
            <person name="Shu W."/>
            <person name="Hu C."/>
        </authorList>
    </citation>
    <scope>NUCLEOTIDE SEQUENCE [LARGE SCALE GENOMIC DNA]</scope>
    <source>
        <strain evidence="1 2">AS-A4</strain>
    </source>
</reference>
<proteinExistence type="predicted"/>
<sequence length="100" mass="11828">MRLTLRWFEEQWEIKPTQGAAAHLKQSILTWLEQAAQRFVQRLMADAEPQVWQTTDANGKRWWNAHDPATSRSLYNVPEAEMRAWLEQRYYPVKANASRA</sequence>
<dbReference type="RefSeq" id="WP_190446587.1">
    <property type="nucleotide sequence ID" value="NZ_JAMPLM010000039.1"/>
</dbReference>
<gene>
    <name evidence="1" type="ORF">NDI38_24710</name>
</gene>